<keyword evidence="2" id="KW-1185">Reference proteome</keyword>
<proteinExistence type="predicted"/>
<evidence type="ECO:0000313" key="2">
    <source>
        <dbReference type="Proteomes" id="UP000638918"/>
    </source>
</evidence>
<dbReference type="Proteomes" id="UP000638918">
    <property type="component" value="Unassembled WGS sequence"/>
</dbReference>
<dbReference type="RefSeq" id="WP_191743806.1">
    <property type="nucleotide sequence ID" value="NZ_JACSQU010000001.1"/>
</dbReference>
<organism evidence="1 2">
    <name type="scientific">Brevundimonas guildfordensis</name>
    <dbReference type="NCBI Taxonomy" id="2762241"/>
    <lineage>
        <taxon>Bacteria</taxon>
        <taxon>Pseudomonadati</taxon>
        <taxon>Pseudomonadota</taxon>
        <taxon>Alphaproteobacteria</taxon>
        <taxon>Caulobacterales</taxon>
        <taxon>Caulobacteraceae</taxon>
        <taxon>Brevundimonas</taxon>
    </lineage>
</organism>
<evidence type="ECO:0000313" key="1">
    <source>
        <dbReference type="EMBL" id="MBD7940123.1"/>
    </source>
</evidence>
<gene>
    <name evidence="1" type="ORF">H9656_01850</name>
</gene>
<reference evidence="1 2" key="1">
    <citation type="submission" date="2020-08" db="EMBL/GenBank/DDBJ databases">
        <title>A Genomic Blueprint of the Chicken Gut Microbiome.</title>
        <authorList>
            <person name="Gilroy R."/>
            <person name="Ravi A."/>
            <person name="Getino M."/>
            <person name="Pursley I."/>
            <person name="Horton D.L."/>
            <person name="Alikhan N.-F."/>
            <person name="Baker D."/>
            <person name="Gharbi K."/>
            <person name="Hall N."/>
            <person name="Watson M."/>
            <person name="Adriaenssens E.M."/>
            <person name="Foster-Nyarko E."/>
            <person name="Jarju S."/>
            <person name="Secka A."/>
            <person name="Antonio M."/>
            <person name="Oren A."/>
            <person name="Chaudhuri R."/>
            <person name="La Ragione R.M."/>
            <person name="Hildebrand F."/>
            <person name="Pallen M.J."/>
        </authorList>
    </citation>
    <scope>NUCLEOTIDE SEQUENCE [LARGE SCALE GENOMIC DNA]</scope>
    <source>
        <strain evidence="1 2">Sa3CVA3</strain>
    </source>
</reference>
<accession>A0ABR8QX75</accession>
<comment type="caution">
    <text evidence="1">The sequence shown here is derived from an EMBL/GenBank/DDBJ whole genome shotgun (WGS) entry which is preliminary data.</text>
</comment>
<sequence>MGRLLTSEEVRLDKLWREHFGQPLPMVGAPEVARRILRQHGVPVRRPADSKTAAPKTAAADFVILEGEGLAETEGYSAV</sequence>
<protein>
    <submittedName>
        <fullName evidence="1">Uncharacterized protein</fullName>
    </submittedName>
</protein>
<name>A0ABR8QX75_9CAUL</name>
<dbReference type="EMBL" id="JACSQU010000001">
    <property type="protein sequence ID" value="MBD7940123.1"/>
    <property type="molecule type" value="Genomic_DNA"/>
</dbReference>